<dbReference type="GO" id="GO:0007156">
    <property type="term" value="P:homophilic cell adhesion via plasma membrane adhesion molecules"/>
    <property type="evidence" value="ECO:0007669"/>
    <property type="project" value="TreeGrafter"/>
</dbReference>
<dbReference type="InterPro" id="IPR007110">
    <property type="entry name" value="Ig-like_dom"/>
</dbReference>
<dbReference type="PANTHER" id="PTHR10075">
    <property type="entry name" value="BASIGIN RELATED"/>
    <property type="match status" value="1"/>
</dbReference>
<dbReference type="InterPro" id="IPR003599">
    <property type="entry name" value="Ig_sub"/>
</dbReference>
<evidence type="ECO:0000256" key="1">
    <source>
        <dbReference type="ARBA" id="ARBA00023319"/>
    </source>
</evidence>
<dbReference type="InterPro" id="IPR003598">
    <property type="entry name" value="Ig_sub2"/>
</dbReference>
<sequence length="318" mass="35440">MHEIYPSDHSPLHPDPTPPAGSCSIRNPFVVSLPSLNSMLTFVGSFSFLTWGTVFLSIESRALPNRIEVCCPPPAHGHNIDAPSEVNIGNQSAVILFCNLTTPGATIAGHRWEKDGVTITDSEDDDAMPYMEHKIKAPGPGSSGIYTCIFKTTPEVNETIRVKSKPGITMHKKSENSKENGDVKLVCKAHGFPEFTWEWEHSVEGSFRLVTNGTGDWVTVFNVDKSTELHLRQLDLERDAGTYRCSAYNTLGKDTHTILLRVRSRLAPLWPFLGILVEVILLVTIIIVYEKRKQSDEMQEDDEPLKSNSTNNHKRKST</sequence>
<dbReference type="GO" id="GO:0070593">
    <property type="term" value="P:dendrite self-avoidance"/>
    <property type="evidence" value="ECO:0007669"/>
    <property type="project" value="TreeGrafter"/>
</dbReference>
<dbReference type="InterPro" id="IPR013783">
    <property type="entry name" value="Ig-like_fold"/>
</dbReference>
<feature type="transmembrane region" description="Helical" evidence="3">
    <location>
        <begin position="269"/>
        <end position="289"/>
    </location>
</feature>
<reference evidence="5" key="2">
    <citation type="submission" date="2025-09" db="UniProtKB">
        <authorList>
            <consortium name="Ensembl"/>
        </authorList>
    </citation>
    <scope>IDENTIFICATION</scope>
</reference>
<dbReference type="SMART" id="SM00408">
    <property type="entry name" value="IGc2"/>
    <property type="match status" value="1"/>
</dbReference>
<keyword evidence="6" id="KW-1185">Reference proteome</keyword>
<reference evidence="5" key="1">
    <citation type="submission" date="2025-08" db="UniProtKB">
        <authorList>
            <consortium name="Ensembl"/>
        </authorList>
    </citation>
    <scope>IDENTIFICATION</scope>
</reference>
<keyword evidence="1" id="KW-0393">Immunoglobulin domain</keyword>
<keyword evidence="3" id="KW-1133">Transmembrane helix</keyword>
<dbReference type="GO" id="GO:0098632">
    <property type="term" value="F:cell-cell adhesion mediator activity"/>
    <property type="evidence" value="ECO:0007669"/>
    <property type="project" value="TreeGrafter"/>
</dbReference>
<dbReference type="Proteomes" id="UP000694388">
    <property type="component" value="Unplaced"/>
</dbReference>
<dbReference type="GeneTree" id="ENSGT00940000156195"/>
<keyword evidence="3" id="KW-0812">Transmembrane</keyword>
<feature type="domain" description="Ig-like" evidence="4">
    <location>
        <begin position="73"/>
        <end position="161"/>
    </location>
</feature>
<evidence type="ECO:0000313" key="6">
    <source>
        <dbReference type="Proteomes" id="UP000694388"/>
    </source>
</evidence>
<organism evidence="5 6">
    <name type="scientific">Eptatretus burgeri</name>
    <name type="common">Inshore hagfish</name>
    <dbReference type="NCBI Taxonomy" id="7764"/>
    <lineage>
        <taxon>Eukaryota</taxon>
        <taxon>Metazoa</taxon>
        <taxon>Chordata</taxon>
        <taxon>Craniata</taxon>
        <taxon>Vertebrata</taxon>
        <taxon>Cyclostomata</taxon>
        <taxon>Myxini</taxon>
        <taxon>Myxiniformes</taxon>
        <taxon>Myxinidae</taxon>
        <taxon>Eptatretinae</taxon>
        <taxon>Eptatretus</taxon>
    </lineage>
</organism>
<dbReference type="GO" id="GO:0005886">
    <property type="term" value="C:plasma membrane"/>
    <property type="evidence" value="ECO:0007669"/>
    <property type="project" value="TreeGrafter"/>
</dbReference>
<name>A0A8C4Q094_EPTBU</name>
<dbReference type="InterPro" id="IPR036179">
    <property type="entry name" value="Ig-like_dom_sf"/>
</dbReference>
<evidence type="ECO:0000259" key="4">
    <source>
        <dbReference type="PROSITE" id="PS50835"/>
    </source>
</evidence>
<dbReference type="PRINTS" id="PR01856">
    <property type="entry name" value="BASIGIN"/>
</dbReference>
<evidence type="ECO:0000313" key="5">
    <source>
        <dbReference type="Ensembl" id="ENSEBUP00000008040.1"/>
    </source>
</evidence>
<dbReference type="SUPFAM" id="SSF48726">
    <property type="entry name" value="Immunoglobulin"/>
    <property type="match status" value="2"/>
</dbReference>
<dbReference type="Gene3D" id="2.60.40.10">
    <property type="entry name" value="Immunoglobulins"/>
    <property type="match status" value="2"/>
</dbReference>
<evidence type="ECO:0000256" key="3">
    <source>
        <dbReference type="SAM" id="Phobius"/>
    </source>
</evidence>
<dbReference type="Pfam" id="PF13927">
    <property type="entry name" value="Ig_3"/>
    <property type="match status" value="1"/>
</dbReference>
<dbReference type="GO" id="GO:0030424">
    <property type="term" value="C:axon"/>
    <property type="evidence" value="ECO:0007669"/>
    <property type="project" value="TreeGrafter"/>
</dbReference>
<dbReference type="GO" id="GO:0007411">
    <property type="term" value="P:axon guidance"/>
    <property type="evidence" value="ECO:0007669"/>
    <property type="project" value="TreeGrafter"/>
</dbReference>
<dbReference type="Ensembl" id="ENSEBUT00000008532.1">
    <property type="protein sequence ID" value="ENSEBUP00000008040.1"/>
    <property type="gene ID" value="ENSEBUG00000005219.1"/>
</dbReference>
<dbReference type="SMART" id="SM00409">
    <property type="entry name" value="IG"/>
    <property type="match status" value="1"/>
</dbReference>
<keyword evidence="3" id="KW-0472">Membrane</keyword>
<proteinExistence type="predicted"/>
<feature type="region of interest" description="Disordered" evidence="2">
    <location>
        <begin position="294"/>
        <end position="318"/>
    </location>
</feature>
<evidence type="ECO:0000256" key="2">
    <source>
        <dbReference type="SAM" id="MobiDB-lite"/>
    </source>
</evidence>
<dbReference type="AlphaFoldDB" id="A0A8C4Q094"/>
<feature type="domain" description="Ig-like" evidence="4">
    <location>
        <begin position="166"/>
        <end position="261"/>
    </location>
</feature>
<dbReference type="PROSITE" id="PS50835">
    <property type="entry name" value="IG_LIKE"/>
    <property type="match status" value="2"/>
</dbReference>
<dbReference type="PANTHER" id="PTHR10075:SF108">
    <property type="entry name" value="NEUROPLASTIN"/>
    <property type="match status" value="1"/>
</dbReference>
<protein>
    <submittedName>
        <fullName evidence="5">Neuroplastin a</fullName>
    </submittedName>
</protein>
<accession>A0A8C4Q094</accession>